<proteinExistence type="predicted"/>
<accession>A0A9X1XKA2</accession>
<dbReference type="EMBL" id="JAJHVV010000008">
    <property type="protein sequence ID" value="MCK6264286.1"/>
    <property type="molecule type" value="Genomic_DNA"/>
</dbReference>
<name>A0A9X1XKA2_9VIBR</name>
<dbReference type="Proteomes" id="UP001139559">
    <property type="component" value="Unassembled WGS sequence"/>
</dbReference>
<evidence type="ECO:0000313" key="1">
    <source>
        <dbReference type="EMBL" id="MCK6264286.1"/>
    </source>
</evidence>
<gene>
    <name evidence="1" type="ORF">KP803_13480</name>
</gene>
<comment type="caution">
    <text evidence="1">The sequence shown here is derived from an EMBL/GenBank/DDBJ whole genome shotgun (WGS) entry which is preliminary data.</text>
</comment>
<evidence type="ECO:0000313" key="2">
    <source>
        <dbReference type="Proteomes" id="UP001139559"/>
    </source>
</evidence>
<protein>
    <submittedName>
        <fullName evidence="1">Uncharacterized protein</fullName>
    </submittedName>
</protein>
<keyword evidence="2" id="KW-1185">Reference proteome</keyword>
<sequence>MYKTMRLSLPLAYIGLCLSTHDLAEDRNKSIEAGATFIGDQTLATFGYSHDLGNNVDYSRLKIKSI</sequence>
<organism evidence="1 2">
    <name type="scientific">Vibrio amylolyticus</name>
    <dbReference type="NCBI Taxonomy" id="2847292"/>
    <lineage>
        <taxon>Bacteria</taxon>
        <taxon>Pseudomonadati</taxon>
        <taxon>Pseudomonadota</taxon>
        <taxon>Gammaproteobacteria</taxon>
        <taxon>Vibrionales</taxon>
        <taxon>Vibrionaceae</taxon>
        <taxon>Vibrio</taxon>
    </lineage>
</organism>
<dbReference type="RefSeq" id="WP_248009599.1">
    <property type="nucleotide sequence ID" value="NZ_JAJHVV010000008.1"/>
</dbReference>
<reference evidence="1" key="1">
    <citation type="submission" date="2021-11" db="EMBL/GenBank/DDBJ databases">
        <title>Vibrio ZSDE26 sp. nov. and Vibrio ZSDZ34 sp. nov., isolated from coastal seawater in Qingdao.</title>
        <authorList>
            <person name="Zhang P."/>
        </authorList>
    </citation>
    <scope>NUCLEOTIDE SEQUENCE</scope>
    <source>
        <strain evidence="1">ZSDE26</strain>
    </source>
</reference>
<dbReference type="AlphaFoldDB" id="A0A9X1XKA2"/>